<dbReference type="SUPFAM" id="SSF140383">
    <property type="entry name" value="BSD domain-like"/>
    <property type="match status" value="1"/>
</dbReference>
<dbReference type="PANTHER" id="PTHR16019">
    <property type="entry name" value="SYNAPSE-ASSOCIATED PROTEIN"/>
    <property type="match status" value="1"/>
</dbReference>
<dbReference type="InterPro" id="IPR035925">
    <property type="entry name" value="BSD_dom_sf"/>
</dbReference>
<feature type="domain" description="BSD" evidence="3">
    <location>
        <begin position="223"/>
        <end position="275"/>
    </location>
</feature>
<feature type="transmembrane region" description="Helical" evidence="2">
    <location>
        <begin position="403"/>
        <end position="426"/>
    </location>
</feature>
<keyword evidence="2" id="KW-1133">Transmembrane helix</keyword>
<feature type="compositionally biased region" description="Low complexity" evidence="1">
    <location>
        <begin position="359"/>
        <end position="369"/>
    </location>
</feature>
<feature type="compositionally biased region" description="Low complexity" evidence="1">
    <location>
        <begin position="17"/>
        <end position="37"/>
    </location>
</feature>
<evidence type="ECO:0000313" key="4">
    <source>
        <dbReference type="EMBL" id="OXA62268.1"/>
    </source>
</evidence>
<dbReference type="InterPro" id="IPR005607">
    <property type="entry name" value="BSD_dom"/>
</dbReference>
<feature type="region of interest" description="Disordered" evidence="1">
    <location>
        <begin position="1"/>
        <end position="97"/>
    </location>
</feature>
<accession>A0A226EYI3</accession>
<dbReference type="GO" id="GO:0016020">
    <property type="term" value="C:membrane"/>
    <property type="evidence" value="ECO:0007669"/>
    <property type="project" value="InterPro"/>
</dbReference>
<evidence type="ECO:0000256" key="2">
    <source>
        <dbReference type="SAM" id="Phobius"/>
    </source>
</evidence>
<feature type="region of interest" description="Disordered" evidence="1">
    <location>
        <begin position="550"/>
        <end position="574"/>
    </location>
</feature>
<dbReference type="SMART" id="SM00751">
    <property type="entry name" value="BSD"/>
    <property type="match status" value="1"/>
</dbReference>
<feature type="compositionally biased region" description="Polar residues" evidence="1">
    <location>
        <begin position="294"/>
        <end position="313"/>
    </location>
</feature>
<comment type="caution">
    <text evidence="4">The sequence shown here is derived from an EMBL/GenBank/DDBJ whole genome shotgun (WGS) entry which is preliminary data.</text>
</comment>
<feature type="transmembrane region" description="Helical" evidence="2">
    <location>
        <begin position="372"/>
        <end position="391"/>
    </location>
</feature>
<dbReference type="AlphaFoldDB" id="A0A226EYI3"/>
<reference evidence="4 5" key="1">
    <citation type="submission" date="2015-12" db="EMBL/GenBank/DDBJ databases">
        <title>The genome of Folsomia candida.</title>
        <authorList>
            <person name="Faddeeva A."/>
            <person name="Derks M.F."/>
            <person name="Anvar Y."/>
            <person name="Smit S."/>
            <person name="Van Straalen N."/>
            <person name="Roelofs D."/>
        </authorList>
    </citation>
    <scope>NUCLEOTIDE SEQUENCE [LARGE SCALE GENOMIC DNA]</scope>
    <source>
        <strain evidence="4 5">VU population</strain>
        <tissue evidence="4">Whole body</tissue>
    </source>
</reference>
<dbReference type="OrthoDB" id="73788at2759"/>
<gene>
    <name evidence="4" type="ORF">Fcan01_03911</name>
</gene>
<dbReference type="Gene3D" id="1.10.3970.10">
    <property type="entry name" value="BSD domain"/>
    <property type="match status" value="1"/>
</dbReference>
<dbReference type="InterPro" id="IPR008952">
    <property type="entry name" value="Tetraspanin_EC2_sf"/>
</dbReference>
<evidence type="ECO:0000259" key="3">
    <source>
        <dbReference type="PROSITE" id="PS50858"/>
    </source>
</evidence>
<keyword evidence="2" id="KW-0472">Membrane</keyword>
<dbReference type="InterPro" id="IPR051494">
    <property type="entry name" value="BSD_domain-containing"/>
</dbReference>
<feature type="compositionally biased region" description="Basic and acidic residues" evidence="1">
    <location>
        <begin position="284"/>
        <end position="293"/>
    </location>
</feature>
<dbReference type="PROSITE" id="PS50858">
    <property type="entry name" value="BSD"/>
    <property type="match status" value="1"/>
</dbReference>
<dbReference type="EMBL" id="LNIX01000001">
    <property type="protein sequence ID" value="OXA62268.1"/>
    <property type="molecule type" value="Genomic_DNA"/>
</dbReference>
<dbReference type="STRING" id="158441.A0A226EYI3"/>
<evidence type="ECO:0000313" key="5">
    <source>
        <dbReference type="Proteomes" id="UP000198287"/>
    </source>
</evidence>
<protein>
    <submittedName>
        <fullName evidence="4">BSD domain-containing protein 1</fullName>
    </submittedName>
</protein>
<keyword evidence="5" id="KW-1185">Reference proteome</keyword>
<dbReference type="Proteomes" id="UP000198287">
    <property type="component" value="Unassembled WGS sequence"/>
</dbReference>
<evidence type="ECO:0000256" key="1">
    <source>
        <dbReference type="SAM" id="MobiDB-lite"/>
    </source>
</evidence>
<dbReference type="PANTHER" id="PTHR16019:SF5">
    <property type="entry name" value="BSD DOMAIN-CONTAINING PROTEIN 1"/>
    <property type="match status" value="1"/>
</dbReference>
<feature type="transmembrane region" description="Helical" evidence="2">
    <location>
        <begin position="438"/>
        <end position="459"/>
    </location>
</feature>
<dbReference type="SUPFAM" id="SSF48652">
    <property type="entry name" value="Tetraspanin"/>
    <property type="match status" value="1"/>
</dbReference>
<name>A0A226EYI3_FOLCA</name>
<dbReference type="GO" id="GO:0005737">
    <property type="term" value="C:cytoplasm"/>
    <property type="evidence" value="ECO:0007669"/>
    <property type="project" value="TreeGrafter"/>
</dbReference>
<sequence length="574" mass="63040">MDKNESKGGKKSASPTKKGAAPQAKKGQPSSPSKQSSVDGGEKGTEIGDVVPPVKSSSSTSSPTTTTPTTVTPTTTTEEKKVEVADENAEDAGATGESWSGWFSSTINSAKEKSNEMLQYLKQDLSEFTETVSEAGRDLKDKLKIEENAMQAVNVVGEKFNVALEQMSTIFGVGPDDEDEEVIVGGNPGRVVVDRVQAKIYSLALDDAVFLNDPEDMDAYEKWLAHFDLEVKNDEIAELLTTNPHLQLHYSQLVPDKVSHLVFWHRFYYRVQLIFDEETKHKEAAEMEKERNKSPQQSSEQQNKTSGNSSGNDSPVGDMGPGGDQSMVEISEEDQKRLLAEYEEELNKGDESGKHSRRSSGTQMSSSSSGSFAFVTIAGCIIIGFIAWVLSTSVSIQKFQSGTLILTYIVIGIGFSLFFTGLIGWVAGASETACIIRLFIVMVLVTVTSGIGGVLALQITRIELNCCGLKGPREFADNNYLMDSTCYEITHGEKRLKQASCSLELRRWLENNKSIWVSLIVALLIIQVLSVITAALSLHFLAKRNKNRRNESRTSSNRQLYDDSDNSENFRDSL</sequence>
<keyword evidence="2" id="KW-0812">Transmembrane</keyword>
<feature type="region of interest" description="Disordered" evidence="1">
    <location>
        <begin position="284"/>
        <end position="326"/>
    </location>
</feature>
<feature type="region of interest" description="Disordered" evidence="1">
    <location>
        <begin position="347"/>
        <end position="369"/>
    </location>
</feature>
<feature type="compositionally biased region" description="Low complexity" evidence="1">
    <location>
        <begin position="50"/>
        <end position="76"/>
    </location>
</feature>
<proteinExistence type="predicted"/>
<dbReference type="Pfam" id="PF03909">
    <property type="entry name" value="BSD"/>
    <property type="match status" value="1"/>
</dbReference>
<feature type="transmembrane region" description="Helical" evidence="2">
    <location>
        <begin position="515"/>
        <end position="542"/>
    </location>
</feature>
<organism evidence="4 5">
    <name type="scientific">Folsomia candida</name>
    <name type="common">Springtail</name>
    <dbReference type="NCBI Taxonomy" id="158441"/>
    <lineage>
        <taxon>Eukaryota</taxon>
        <taxon>Metazoa</taxon>
        <taxon>Ecdysozoa</taxon>
        <taxon>Arthropoda</taxon>
        <taxon>Hexapoda</taxon>
        <taxon>Collembola</taxon>
        <taxon>Entomobryomorpha</taxon>
        <taxon>Isotomoidea</taxon>
        <taxon>Isotomidae</taxon>
        <taxon>Proisotominae</taxon>
        <taxon>Folsomia</taxon>
    </lineage>
</organism>